<dbReference type="PANTHER" id="PTHR12358">
    <property type="entry name" value="SPHINGOSINE KINASE"/>
    <property type="match status" value="1"/>
</dbReference>
<keyword evidence="3" id="KW-0808">Transferase</keyword>
<feature type="compositionally biased region" description="Low complexity" evidence="1">
    <location>
        <begin position="235"/>
        <end position="257"/>
    </location>
</feature>
<keyword evidence="3" id="KW-0418">Kinase</keyword>
<feature type="region of interest" description="Disordered" evidence="1">
    <location>
        <begin position="234"/>
        <end position="258"/>
    </location>
</feature>
<dbReference type="GO" id="GO:0006672">
    <property type="term" value="P:ceramide metabolic process"/>
    <property type="evidence" value="ECO:0007669"/>
    <property type="project" value="TreeGrafter"/>
</dbReference>
<dbReference type="EMBL" id="GGYP01001857">
    <property type="protein sequence ID" value="MDE46628.1"/>
    <property type="molecule type" value="Transcribed_RNA"/>
</dbReference>
<feature type="domain" description="DAGKc" evidence="2">
    <location>
        <begin position="282"/>
        <end position="364"/>
    </location>
</feature>
<feature type="region of interest" description="Disordered" evidence="1">
    <location>
        <begin position="644"/>
        <end position="670"/>
    </location>
</feature>
<feature type="compositionally biased region" description="Basic and acidic residues" evidence="1">
    <location>
        <begin position="131"/>
        <end position="142"/>
    </location>
</feature>
<evidence type="ECO:0000256" key="1">
    <source>
        <dbReference type="SAM" id="MobiDB-lite"/>
    </source>
</evidence>
<sequence length="928" mass="102745">MLSAYTINGSSCELLIDQDALIWWPRLTSGGGGGGGSSSSTSISNTTTSVKSNNLSSPIRHLRSQLSRGVSSSSNAAERSPTSQFGGSGGSDADVTVDEFIHRRRRRIDFGQIVGVTKVHAKRRGSSKKNRASDRNRNHANIDGETLTTPTTTANQQSDSETREASLGEVPSTNSPKEITTKLKIYYAKRNEKKSTGRLLKLKKITIELLPLQQASPERGNHLGHATTTEHVNLSVQSSPVSSSSTSSTATSPSTSQCQPDFSALNDLYELIDQHLELKRRQRPRRLLVFVNPYGGKGKAFHLYKSKVRKILDLAQIECQLVVTKYANHARNTIEDPLFNLESFDGIICIGGDGMFAELMNGLLFRFNRDKMLANELNLMNRRLSDRLCITTTTTETETTATSNETNEIISNEMPAIDGPPMTQQQKTGKTRNTNTDTTTDTTTKTTTKKQQLDNQLKHMRSSLGGIGEQFQSPNIPIGVIGAGSTDANLFGFIGTNDTVSATLNIVLGNQIQIDVCSIHSIQEDRLLRFVSTFVAYGYFGDVIRESEKYRWLGPSRYDLTALNSLIKYRYYDGLVRILRSKRDGTPLDLNRCHLNCGLCKQQTNNNHNNNDENNDSEKSNNNNNHFISSSFNFDKTLLASGGGTKKDELADPDSRRQLVHGGDDDGSDDDEFEIIEEDGSFVGVNAAVTACRCPQTRKGFSPGNHLANGCADLILVRPCTRMQYINYLIRTGYTSKSAFDLRYVDAYRCRQFEFIVKQQQQQQHHDEQPSDDRKTGDSGTTMDDMATSDYQSKGSTKLSTNDTSIASSRQSSNANSLDSKQFVQHSSMNCVADSRGHQQKLRNQPENGSRKENYTTTMTVGGADNSSSNDHTDEPTNSSSWNADGEILREQSIRVKVNYKLLRVFGTGEPQPRTSRCQRKQQQASRG</sequence>
<feature type="compositionally biased region" description="Basic and acidic residues" evidence="1">
    <location>
        <begin position="764"/>
        <end position="777"/>
    </location>
</feature>
<feature type="region of interest" description="Disordered" evidence="1">
    <location>
        <begin position="834"/>
        <end position="886"/>
    </location>
</feature>
<feature type="region of interest" description="Disordered" evidence="1">
    <location>
        <begin position="413"/>
        <end position="453"/>
    </location>
</feature>
<feature type="compositionally biased region" description="Polar residues" evidence="1">
    <location>
        <begin position="855"/>
        <end position="883"/>
    </location>
</feature>
<dbReference type="InterPro" id="IPR045363">
    <property type="entry name" value="CERK_C"/>
</dbReference>
<feature type="region of interest" description="Disordered" evidence="1">
    <location>
        <begin position="759"/>
        <end position="820"/>
    </location>
</feature>
<gene>
    <name evidence="3" type="primary">Cerk</name>
    <name evidence="3" type="ORF">g.13765</name>
</gene>
<proteinExistence type="predicted"/>
<dbReference type="Pfam" id="PF00781">
    <property type="entry name" value="DAGK_cat"/>
    <property type="match status" value="1"/>
</dbReference>
<feature type="compositionally biased region" description="Polar residues" evidence="1">
    <location>
        <begin position="75"/>
        <end position="85"/>
    </location>
</feature>
<dbReference type="PROSITE" id="PS50146">
    <property type="entry name" value="DAGK"/>
    <property type="match status" value="1"/>
</dbReference>
<reference evidence="3" key="1">
    <citation type="submission" date="2018-10" db="EMBL/GenBank/DDBJ databases">
        <title>Transcriptome assembly of Aceria tosichella (Wheat curl mite) Type 2.</title>
        <authorList>
            <person name="Scully E.D."/>
            <person name="Geib S.M."/>
            <person name="Palmer N.A."/>
            <person name="Gupta A.K."/>
            <person name="Sarath G."/>
            <person name="Tatineni S."/>
        </authorList>
    </citation>
    <scope>NUCLEOTIDE SEQUENCE</scope>
    <source>
        <strain evidence="3">LincolnNE</strain>
    </source>
</reference>
<feature type="compositionally biased region" description="Basic residues" evidence="1">
    <location>
        <begin position="119"/>
        <end position="130"/>
    </location>
</feature>
<feature type="compositionally biased region" description="Polar residues" evidence="1">
    <location>
        <begin position="913"/>
        <end position="928"/>
    </location>
</feature>
<dbReference type="PANTHER" id="PTHR12358:SF111">
    <property type="entry name" value="CERAMIDE KINASE, ISOFORM A"/>
    <property type="match status" value="1"/>
</dbReference>
<dbReference type="InterPro" id="IPR017438">
    <property type="entry name" value="ATP-NAD_kinase_N"/>
</dbReference>
<dbReference type="GO" id="GO:0001729">
    <property type="term" value="F:ceramide kinase activity"/>
    <property type="evidence" value="ECO:0007669"/>
    <property type="project" value="TreeGrafter"/>
</dbReference>
<dbReference type="GO" id="GO:0016020">
    <property type="term" value="C:membrane"/>
    <property type="evidence" value="ECO:0007669"/>
    <property type="project" value="GOC"/>
</dbReference>
<dbReference type="AlphaFoldDB" id="A0A6G1S8B1"/>
<organism evidence="3">
    <name type="scientific">Aceria tosichella</name>
    <name type="common">wheat curl mite</name>
    <dbReference type="NCBI Taxonomy" id="561515"/>
    <lineage>
        <taxon>Eukaryota</taxon>
        <taxon>Metazoa</taxon>
        <taxon>Ecdysozoa</taxon>
        <taxon>Arthropoda</taxon>
        <taxon>Chelicerata</taxon>
        <taxon>Arachnida</taxon>
        <taxon>Acari</taxon>
        <taxon>Acariformes</taxon>
        <taxon>Trombidiformes</taxon>
        <taxon>Prostigmata</taxon>
        <taxon>Eupodina</taxon>
        <taxon>Eriophyoidea</taxon>
        <taxon>Eriophyidae</taxon>
        <taxon>Eriophyinae</taxon>
        <taxon>Aceriini</taxon>
        <taxon>Aceria</taxon>
    </lineage>
</organism>
<feature type="compositionally biased region" description="Basic and acidic residues" evidence="1">
    <location>
        <begin position="645"/>
        <end position="657"/>
    </location>
</feature>
<evidence type="ECO:0000313" key="3">
    <source>
        <dbReference type="EMBL" id="MDE46628.1"/>
    </source>
</evidence>
<accession>A0A6G1S8B1</accession>
<feature type="compositionally biased region" description="Polar residues" evidence="1">
    <location>
        <begin position="789"/>
        <end position="820"/>
    </location>
</feature>
<dbReference type="InterPro" id="IPR001206">
    <property type="entry name" value="Diacylglycerol_kinase_cat_dom"/>
</dbReference>
<feature type="region of interest" description="Disordered" evidence="1">
    <location>
        <begin position="30"/>
        <end position="94"/>
    </location>
</feature>
<dbReference type="Gene3D" id="3.40.50.10330">
    <property type="entry name" value="Probable inorganic polyphosphate/atp-NAD kinase, domain 1"/>
    <property type="match status" value="1"/>
</dbReference>
<protein>
    <submittedName>
        <fullName evidence="3">Ceramide kinase</fullName>
    </submittedName>
</protein>
<name>A0A6G1S8B1_9ACAR</name>
<dbReference type="InterPro" id="IPR016064">
    <property type="entry name" value="NAD/diacylglycerol_kinase_sf"/>
</dbReference>
<feature type="region of interest" description="Disordered" evidence="1">
    <location>
        <begin position="906"/>
        <end position="928"/>
    </location>
</feature>
<feature type="compositionally biased region" description="Low complexity" evidence="1">
    <location>
        <begin position="427"/>
        <end position="450"/>
    </location>
</feature>
<evidence type="ECO:0000259" key="2">
    <source>
        <dbReference type="PROSITE" id="PS50146"/>
    </source>
</evidence>
<dbReference type="InterPro" id="IPR050187">
    <property type="entry name" value="Lipid_Phosphate_FormReg"/>
</dbReference>
<feature type="compositionally biased region" description="Low complexity" evidence="1">
    <location>
        <begin position="64"/>
        <end position="74"/>
    </location>
</feature>
<dbReference type="Gene3D" id="2.60.200.40">
    <property type="match status" value="1"/>
</dbReference>
<dbReference type="Pfam" id="PF19280">
    <property type="entry name" value="CERK_C"/>
    <property type="match status" value="1"/>
</dbReference>
<feature type="compositionally biased region" description="Low complexity" evidence="1">
    <location>
        <begin position="38"/>
        <end position="57"/>
    </location>
</feature>
<dbReference type="SUPFAM" id="SSF111331">
    <property type="entry name" value="NAD kinase/diacylglycerol kinase-like"/>
    <property type="match status" value="1"/>
</dbReference>
<feature type="region of interest" description="Disordered" evidence="1">
    <location>
        <begin position="119"/>
        <end position="176"/>
    </location>
</feature>